<dbReference type="Pfam" id="PF20275">
    <property type="entry name" value="CTD10"/>
    <property type="match status" value="1"/>
</dbReference>
<protein>
    <recommendedName>
        <fullName evidence="5">SMEK domain-containing protein</fullName>
    </recommendedName>
</protein>
<evidence type="ECO:0000313" key="3">
    <source>
        <dbReference type="EMBL" id="SEI66113.1"/>
    </source>
</evidence>
<feature type="domain" description="ABC-three component systems C-terminal" evidence="1">
    <location>
        <begin position="175"/>
        <end position="312"/>
    </location>
</feature>
<evidence type="ECO:0000259" key="2">
    <source>
        <dbReference type="Pfam" id="PF21941"/>
    </source>
</evidence>
<reference evidence="4" key="1">
    <citation type="submission" date="2016-10" db="EMBL/GenBank/DDBJ databases">
        <authorList>
            <person name="Varghese N."/>
        </authorList>
    </citation>
    <scope>NUCLEOTIDE SEQUENCE [LARGE SCALE GENOMIC DNA]</scope>
    <source>
        <strain evidence="4">DSM 20406</strain>
    </source>
</reference>
<gene>
    <name evidence="3" type="ORF">SAMN04487834_101518</name>
</gene>
<dbReference type="Proteomes" id="UP000183028">
    <property type="component" value="Unassembled WGS sequence"/>
</dbReference>
<name>A0A1H6SDN2_9FIRM</name>
<feature type="domain" description="SMEK" evidence="2">
    <location>
        <begin position="10"/>
        <end position="145"/>
    </location>
</feature>
<dbReference type="NCBIfam" id="NF033859">
    <property type="entry name" value="SMEK_N"/>
    <property type="match status" value="1"/>
</dbReference>
<dbReference type="eggNOG" id="ENOG502Z8AU">
    <property type="taxonomic scope" value="Bacteria"/>
</dbReference>
<dbReference type="Pfam" id="PF21941">
    <property type="entry name" value="SMEK_N"/>
    <property type="match status" value="1"/>
</dbReference>
<dbReference type="AlphaFoldDB" id="A0A1H6SDN2"/>
<dbReference type="EMBL" id="FNYK01000015">
    <property type="protein sequence ID" value="SEI66113.1"/>
    <property type="molecule type" value="Genomic_DNA"/>
</dbReference>
<dbReference type="OrthoDB" id="397330at2"/>
<proteinExistence type="predicted"/>
<evidence type="ECO:0000259" key="1">
    <source>
        <dbReference type="Pfam" id="PF20275"/>
    </source>
</evidence>
<keyword evidence="4" id="KW-1185">Reference proteome</keyword>
<dbReference type="RefSeq" id="WP_074731728.1">
    <property type="nucleotide sequence ID" value="NZ_FNYK01000015.1"/>
</dbReference>
<accession>A0A1H6SDN2</accession>
<evidence type="ECO:0008006" key="5">
    <source>
        <dbReference type="Google" id="ProtNLM"/>
    </source>
</evidence>
<evidence type="ECO:0000313" key="4">
    <source>
        <dbReference type="Proteomes" id="UP000183028"/>
    </source>
</evidence>
<dbReference type="InterPro" id="IPR047740">
    <property type="entry name" value="SMEK_dom"/>
</dbReference>
<dbReference type="InterPro" id="IPR046919">
    <property type="entry name" value="ABC-3C_CTD10"/>
</dbReference>
<organism evidence="3 4">
    <name type="scientific">Sharpea azabuensis</name>
    <dbReference type="NCBI Taxonomy" id="322505"/>
    <lineage>
        <taxon>Bacteria</taxon>
        <taxon>Bacillati</taxon>
        <taxon>Bacillota</taxon>
        <taxon>Erysipelotrichia</taxon>
        <taxon>Erysipelotrichales</taxon>
        <taxon>Coprobacillaceae</taxon>
        <taxon>Sharpea</taxon>
    </lineage>
</organism>
<sequence length="323" mass="37559">MNRKMYFDFIESRLSILVYEIKRRGRLNLLDMNIHSEYFFRDFLNLLYGYDFKNMNTISQNCEGIDLFDETNHILAQVSSTCTRTKISSSLKSNIYSRYPNYRFVFISVSLDARSLKAAKYDSPEGIVFNPDTDIIDLDTIMRKILNLSTTELKNLYEFIKNELGNDVSYQKIESNLATVLNILSSEVMKIEVASPEINSFAIQDKIDFNELTGVQEIIDDYKIYYHRIDEIYNEFDREGKIKRYSVLQSIKTQYIKARNEKNDATDIFLLTIEKVMNIISASSNFVTIPIDELQVCAGILVVDAFIRCKIFYNPEGYNHADA</sequence>